<dbReference type="InterPro" id="IPR051158">
    <property type="entry name" value="Metallophosphoesterase_sf"/>
</dbReference>
<feature type="domain" description="Calcineurin-like phosphoesterase" evidence="2">
    <location>
        <begin position="54"/>
        <end position="229"/>
    </location>
</feature>
<keyword evidence="1" id="KW-1133">Transmembrane helix</keyword>
<sequence>MIKNIFNKKRKVIIFLLFIILLFCLYMFYFSRSLRVRYIELEFDDLPYSFEGTKVAFAADMHAGLYIPISHVKKMSDIIRENNPDLILFAGDYIYSAPRWFHYYNSNNVQKLDEGIKDLNAKFGKYSVMGNHDNWESTTDVSNCLIKNGFKTIDNNIVFITNEAGDYISIGGVGDFLTDKVEFDSATKGVETNNFHIMLSHEPLFPLKIAREGGYNKLIDFFLAGHTHGFQISFMPIKLIEFINKNREYPLMSIYGKMKAYNTKIYVTSGVGVVLLPFRFFAYPEVVIITLKRKR</sequence>
<dbReference type="Proteomes" id="UP000010793">
    <property type="component" value="Chromosome"/>
</dbReference>
<gene>
    <name evidence="3" type="ORF">BPP43_04615</name>
</gene>
<dbReference type="AlphaFoldDB" id="A0A3B6VRL9"/>
<dbReference type="GO" id="GO:0016787">
    <property type="term" value="F:hydrolase activity"/>
    <property type="evidence" value="ECO:0007669"/>
    <property type="project" value="UniProtKB-KW"/>
</dbReference>
<keyword evidence="1" id="KW-0812">Transmembrane</keyword>
<evidence type="ECO:0000256" key="1">
    <source>
        <dbReference type="SAM" id="Phobius"/>
    </source>
</evidence>
<organism evidence="3 4">
    <name type="scientific">Brachyspira pilosicoli P43/6/78</name>
    <dbReference type="NCBI Taxonomy" id="1042417"/>
    <lineage>
        <taxon>Bacteria</taxon>
        <taxon>Pseudomonadati</taxon>
        <taxon>Spirochaetota</taxon>
        <taxon>Spirochaetia</taxon>
        <taxon>Brachyspirales</taxon>
        <taxon>Brachyspiraceae</taxon>
        <taxon>Brachyspira</taxon>
    </lineage>
</organism>
<reference evidence="3 4" key="1">
    <citation type="journal article" date="2013" name="Genome Announc.">
        <title>Complete Genome Sequence of the Porcine Strain Brachyspira pilosicoli P43/6/78(T.).</title>
        <authorList>
            <person name="Lin C."/>
            <person name="den Bakker H.C."/>
            <person name="Suzuki H."/>
            <person name="Lefebure T."/>
            <person name="Ponnala L."/>
            <person name="Sun Q."/>
            <person name="Stanhope M.J."/>
            <person name="Wiedmann M."/>
            <person name="Duhamel G.E."/>
        </authorList>
    </citation>
    <scope>NUCLEOTIDE SEQUENCE [LARGE SCALE GENOMIC DNA]</scope>
    <source>
        <strain evidence="3 4">P43/6/78</strain>
    </source>
</reference>
<name>A0A3B6VRL9_BRAPL</name>
<proteinExistence type="predicted"/>
<protein>
    <submittedName>
        <fullName evidence="3">Putative phosphohydrolase</fullName>
    </submittedName>
</protein>
<evidence type="ECO:0000259" key="2">
    <source>
        <dbReference type="Pfam" id="PF00149"/>
    </source>
</evidence>
<keyword evidence="1" id="KW-0472">Membrane</keyword>
<dbReference type="RefSeq" id="WP_015274277.1">
    <property type="nucleotide sequence ID" value="NC_019908.1"/>
</dbReference>
<dbReference type="EMBL" id="CP002873">
    <property type="protein sequence ID" value="AGA66195.1"/>
    <property type="molecule type" value="Genomic_DNA"/>
</dbReference>
<accession>A0A3B6VRL9</accession>
<keyword evidence="3" id="KW-0378">Hydrolase</keyword>
<dbReference type="InterPro" id="IPR004843">
    <property type="entry name" value="Calcineurin-like_PHP"/>
</dbReference>
<dbReference type="SUPFAM" id="SSF56300">
    <property type="entry name" value="Metallo-dependent phosphatases"/>
    <property type="match status" value="1"/>
</dbReference>
<dbReference type="Pfam" id="PF00149">
    <property type="entry name" value="Metallophos"/>
    <property type="match status" value="1"/>
</dbReference>
<feature type="transmembrane region" description="Helical" evidence="1">
    <location>
        <begin position="12"/>
        <end position="30"/>
    </location>
</feature>
<evidence type="ECO:0000313" key="4">
    <source>
        <dbReference type="Proteomes" id="UP000010793"/>
    </source>
</evidence>
<dbReference type="PANTHER" id="PTHR31302">
    <property type="entry name" value="TRANSMEMBRANE PROTEIN WITH METALLOPHOSPHOESTERASE DOMAIN-RELATED"/>
    <property type="match status" value="1"/>
</dbReference>
<dbReference type="Gene3D" id="3.60.21.10">
    <property type="match status" value="1"/>
</dbReference>
<keyword evidence="4" id="KW-1185">Reference proteome</keyword>
<dbReference type="KEGG" id="bpip:BPP43_04615"/>
<evidence type="ECO:0000313" key="3">
    <source>
        <dbReference type="EMBL" id="AGA66195.1"/>
    </source>
</evidence>
<dbReference type="InterPro" id="IPR029052">
    <property type="entry name" value="Metallo-depent_PP-like"/>
</dbReference>
<feature type="transmembrane region" description="Helical" evidence="1">
    <location>
        <begin position="265"/>
        <end position="291"/>
    </location>
</feature>
<dbReference type="PANTHER" id="PTHR31302:SF0">
    <property type="entry name" value="TRANSMEMBRANE PROTEIN WITH METALLOPHOSPHOESTERASE DOMAIN"/>
    <property type="match status" value="1"/>
</dbReference>